<evidence type="ECO:0008006" key="3">
    <source>
        <dbReference type="Google" id="ProtNLM"/>
    </source>
</evidence>
<dbReference type="InterPro" id="IPR007152">
    <property type="entry name" value="DUF354"/>
</dbReference>
<dbReference type="RefSeq" id="WP_019599023.1">
    <property type="nucleotide sequence ID" value="NZ_FNQC01000013.1"/>
</dbReference>
<dbReference type="Proteomes" id="UP000199663">
    <property type="component" value="Unassembled WGS sequence"/>
</dbReference>
<dbReference type="PANTHER" id="PTHR39662">
    <property type="entry name" value="DUF354 DOMAIN-CONTAINING PROTEIN-RELATED"/>
    <property type="match status" value="1"/>
</dbReference>
<evidence type="ECO:0000313" key="2">
    <source>
        <dbReference type="Proteomes" id="UP000199663"/>
    </source>
</evidence>
<dbReference type="Gene3D" id="3.40.50.2000">
    <property type="entry name" value="Glycogen Phosphorylase B"/>
    <property type="match status" value="1"/>
</dbReference>
<sequence length="341" mass="38857">MKIWIDFINTPQVSFFELLIESLTSKGHTFILTCRDSSNTVQILKQKNWDFTIIGTKAEKGILNKLIAYPYRINKLVRFLKDKNIDFAAGQSSFYLPLTAKILGIPSIYTNDNEHALGNIPAFLFADKIILPENYPIKNARRQGASPRKTSFYPGIKEGIYLWQKGKIISSLRLKSIPKTIFIRPEPQTAQYYHGKTNFLDSLLLELKNHYEITLLVREKSQYDHYTQPQFEGISVPDKTQDFDIIAKDCLLFVGAGGSMTREMALMGIPTISVYQGALLGVDKYLIANGYMTHLPELNSLDIKFKINENKDLTSSDLLIEKGEMAYYLFEKSLIGLNEND</sequence>
<dbReference type="PIRSF" id="PIRSF005357">
    <property type="entry name" value="UCP005357"/>
    <property type="match status" value="1"/>
</dbReference>
<comment type="caution">
    <text evidence="1">The sequence shown here is derived from an EMBL/GenBank/DDBJ whole genome shotgun (WGS) entry which is preliminary data.</text>
</comment>
<keyword evidence="2" id="KW-1185">Reference proteome</keyword>
<dbReference type="SUPFAM" id="SSF53756">
    <property type="entry name" value="UDP-Glycosyltransferase/glycogen phosphorylase"/>
    <property type="match status" value="1"/>
</dbReference>
<organism evidence="1 2">
    <name type="scientific">Rhodonellum ikkaensis</name>
    <dbReference type="NCBI Taxonomy" id="336829"/>
    <lineage>
        <taxon>Bacteria</taxon>
        <taxon>Pseudomonadati</taxon>
        <taxon>Bacteroidota</taxon>
        <taxon>Cytophagia</taxon>
        <taxon>Cytophagales</taxon>
        <taxon>Cytophagaceae</taxon>
        <taxon>Rhodonellum</taxon>
    </lineage>
</organism>
<dbReference type="EMBL" id="FNQC01000013">
    <property type="protein sequence ID" value="SDZ41512.1"/>
    <property type="molecule type" value="Genomic_DNA"/>
</dbReference>
<dbReference type="Pfam" id="PF04007">
    <property type="entry name" value="DUF354"/>
    <property type="match status" value="1"/>
</dbReference>
<dbReference type="PANTHER" id="PTHR39662:SF1">
    <property type="entry name" value="DUF354 DOMAIN-CONTAINING PROTEIN"/>
    <property type="match status" value="1"/>
</dbReference>
<accession>A0A1H3SU60</accession>
<protein>
    <recommendedName>
        <fullName evidence="3">DUF354 domain-containing protein</fullName>
    </recommendedName>
</protein>
<evidence type="ECO:0000313" key="1">
    <source>
        <dbReference type="EMBL" id="SDZ41512.1"/>
    </source>
</evidence>
<gene>
    <name evidence="1" type="ORF">SAMN05444412_113127</name>
</gene>
<proteinExistence type="predicted"/>
<reference evidence="1 2" key="1">
    <citation type="submission" date="2016-10" db="EMBL/GenBank/DDBJ databases">
        <authorList>
            <person name="Varghese N."/>
            <person name="Submissions S."/>
        </authorList>
    </citation>
    <scope>NUCLEOTIDE SEQUENCE [LARGE SCALE GENOMIC DNA]</scope>
    <source>
        <strain evidence="1 2">DSM 17997</strain>
    </source>
</reference>
<name>A0A1H3SU60_9BACT</name>